<keyword evidence="3" id="KW-1185">Reference proteome</keyword>
<dbReference type="Proteomes" id="UP000219281">
    <property type="component" value="Unassembled WGS sequence"/>
</dbReference>
<dbReference type="PROSITE" id="PS51257">
    <property type="entry name" value="PROKAR_LIPOPROTEIN"/>
    <property type="match status" value="1"/>
</dbReference>
<feature type="signal peptide" evidence="1">
    <location>
        <begin position="1"/>
        <end position="19"/>
    </location>
</feature>
<evidence type="ECO:0000313" key="3">
    <source>
        <dbReference type="Proteomes" id="UP000219281"/>
    </source>
</evidence>
<dbReference type="EMBL" id="OCMT01000003">
    <property type="protein sequence ID" value="SOD18368.1"/>
    <property type="molecule type" value="Genomic_DNA"/>
</dbReference>
<proteinExistence type="predicted"/>
<organism evidence="2 3">
    <name type="scientific">Pedobacter xixiisoli</name>
    <dbReference type="NCBI Taxonomy" id="1476464"/>
    <lineage>
        <taxon>Bacteria</taxon>
        <taxon>Pseudomonadati</taxon>
        <taxon>Bacteroidota</taxon>
        <taxon>Sphingobacteriia</taxon>
        <taxon>Sphingobacteriales</taxon>
        <taxon>Sphingobacteriaceae</taxon>
        <taxon>Pedobacter</taxon>
    </lineage>
</organism>
<reference evidence="3" key="1">
    <citation type="submission" date="2017-09" db="EMBL/GenBank/DDBJ databases">
        <authorList>
            <person name="Varghese N."/>
            <person name="Submissions S."/>
        </authorList>
    </citation>
    <scope>NUCLEOTIDE SEQUENCE [LARGE SCALE GENOMIC DNA]</scope>
    <source>
        <strain evidence="3">CGMCC 1.12803</strain>
    </source>
</reference>
<name>A0A286A8X0_9SPHI</name>
<feature type="chain" id="PRO_5013284399" description="DKNYY family protein" evidence="1">
    <location>
        <begin position="20"/>
        <end position="278"/>
    </location>
</feature>
<dbReference type="RefSeq" id="WP_138765841.1">
    <property type="nucleotide sequence ID" value="NZ_OCMT01000003.1"/>
</dbReference>
<gene>
    <name evidence="2" type="ORF">SAMN06297358_2964</name>
</gene>
<protein>
    <recommendedName>
        <fullName evidence="4">DKNYY family protein</fullName>
    </recommendedName>
</protein>
<evidence type="ECO:0008006" key="4">
    <source>
        <dbReference type="Google" id="ProtNLM"/>
    </source>
</evidence>
<dbReference type="AlphaFoldDB" id="A0A286A8X0"/>
<evidence type="ECO:0000313" key="2">
    <source>
        <dbReference type="EMBL" id="SOD18368.1"/>
    </source>
</evidence>
<accession>A0A286A8X0</accession>
<dbReference type="OrthoDB" id="1420609at2"/>
<evidence type="ECO:0000256" key="1">
    <source>
        <dbReference type="SAM" id="SignalP"/>
    </source>
</evidence>
<sequence length="278" mass="32628">MKKIHFSFMFLLLAMLACKMGPKKVSLLEKNSAFDLETIDFNEDVNQLFAKYLLDEDGIRYDSVNVAIINSEQQKYKISNTLIDVMDLKVPQKDFGFLYKSPSLDSVAKFQNIYFERMYLLTDNNKKPVGYYAETEFQNVNERKAMMDKLTEKYGKPKYAFFLASDFNQCSYEWVLEDRTIQIETSFGFSTGITTNNGKYYKLDMLILNNKVKPALHQAHIFEFPEKIVYRGKEHSYKDFQFEKKSTFKDEFLLNSNLDYLVKNENNQYDISLAPADE</sequence>
<keyword evidence="1" id="KW-0732">Signal</keyword>